<dbReference type="EMBL" id="CAUYUJ010013681">
    <property type="protein sequence ID" value="CAK0836610.1"/>
    <property type="molecule type" value="Genomic_DNA"/>
</dbReference>
<accession>A0ABN9SVP6</accession>
<protein>
    <recommendedName>
        <fullName evidence="4">Mono(ADP-ribosyl)transferase</fullName>
    </recommendedName>
</protein>
<evidence type="ECO:0000313" key="2">
    <source>
        <dbReference type="EMBL" id="CAK0836610.1"/>
    </source>
</evidence>
<feature type="region of interest" description="Disordered" evidence="1">
    <location>
        <begin position="95"/>
        <end position="145"/>
    </location>
</feature>
<feature type="compositionally biased region" description="Low complexity" evidence="1">
    <location>
        <begin position="136"/>
        <end position="145"/>
    </location>
</feature>
<evidence type="ECO:0008006" key="4">
    <source>
        <dbReference type="Google" id="ProtNLM"/>
    </source>
</evidence>
<feature type="region of interest" description="Disordered" evidence="1">
    <location>
        <begin position="1"/>
        <end position="71"/>
    </location>
</feature>
<feature type="non-terminal residue" evidence="2">
    <location>
        <position position="527"/>
    </location>
</feature>
<proteinExistence type="predicted"/>
<organism evidence="2 3">
    <name type="scientific">Prorocentrum cordatum</name>
    <dbReference type="NCBI Taxonomy" id="2364126"/>
    <lineage>
        <taxon>Eukaryota</taxon>
        <taxon>Sar</taxon>
        <taxon>Alveolata</taxon>
        <taxon>Dinophyceae</taxon>
        <taxon>Prorocentrales</taxon>
        <taxon>Prorocentraceae</taxon>
        <taxon>Prorocentrum</taxon>
    </lineage>
</organism>
<gene>
    <name evidence="2" type="ORF">PCOR1329_LOCUS33045</name>
</gene>
<dbReference type="Proteomes" id="UP001189429">
    <property type="component" value="Unassembled WGS sequence"/>
</dbReference>
<feature type="compositionally biased region" description="Low complexity" evidence="1">
    <location>
        <begin position="14"/>
        <end position="24"/>
    </location>
</feature>
<evidence type="ECO:0000256" key="1">
    <source>
        <dbReference type="SAM" id="MobiDB-lite"/>
    </source>
</evidence>
<name>A0ABN9SVP6_9DINO</name>
<comment type="caution">
    <text evidence="2">The sequence shown here is derived from an EMBL/GenBank/DDBJ whole genome shotgun (WGS) entry which is preliminary data.</text>
</comment>
<sequence>HNASRAPHPRRRGAGLPRRAAGAARQERVSQESTTPGQRPGAASAARDCEADEEAARGLPQGCPPGSSLPRTPVRGTILVDVFNPNPFMWGAQRAAMAPDAPRRSPEPKKRRRAGGAEAPGAEALDPQPAAPPAEGPAAAEGDVAAPAPAAAAAGLGGGEGRPAAGGRGLPEVLAAWEALQPRLAELRGAAAAQRAGWQELLRSAQRAAARTDAELAAEQAELGERRYGPRASHFCTLPPSVALLVQLGAHNPEEAAFARELEAACGAVAEVKGQLLALVKAAKDRDDRDALRDLGPRLAVLSKEMKALGGLDGDVGKRLTVASRRVTQYRSGQEVRTVEPDGLGHVEPSFNGYIKILDYYRLSDAASYSFGRQMAGPQHFTDIRRNVAVLEVCDDAGASVYNAFAVSGVDAVGAEPGPAGRRLFTAQSVADGLGETYSREHDAEFKLCAQFCERIGAGSGTSARWRGRAVLFLEAGLVETTGGSPCSAHLRSRPVPRTPFWVHPDPLLEADPAEAARSLPAESPTL</sequence>
<evidence type="ECO:0000313" key="3">
    <source>
        <dbReference type="Proteomes" id="UP001189429"/>
    </source>
</evidence>
<keyword evidence="3" id="KW-1185">Reference proteome</keyword>
<reference evidence="2" key="1">
    <citation type="submission" date="2023-10" db="EMBL/GenBank/DDBJ databases">
        <authorList>
            <person name="Chen Y."/>
            <person name="Shah S."/>
            <person name="Dougan E. K."/>
            <person name="Thang M."/>
            <person name="Chan C."/>
        </authorList>
    </citation>
    <scope>NUCLEOTIDE SEQUENCE [LARGE SCALE GENOMIC DNA]</scope>
</reference>
<feature type="non-terminal residue" evidence="2">
    <location>
        <position position="1"/>
    </location>
</feature>